<dbReference type="InterPro" id="IPR003838">
    <property type="entry name" value="ABC3_permease_C"/>
</dbReference>
<dbReference type="EMBL" id="CYZE01000033">
    <property type="protein sequence ID" value="CUP45685.1"/>
    <property type="molecule type" value="Genomic_DNA"/>
</dbReference>
<evidence type="ECO:0000313" key="9">
    <source>
        <dbReference type="EMBL" id="CUP45685.1"/>
    </source>
</evidence>
<dbReference type="Proteomes" id="UP000095651">
    <property type="component" value="Unassembled WGS sequence"/>
</dbReference>
<proteinExistence type="predicted"/>
<dbReference type="RefSeq" id="WP_055660794.1">
    <property type="nucleotide sequence ID" value="NZ_CABIXC010000033.1"/>
</dbReference>
<feature type="domain" description="ABC3 transporter permease C-terminal" evidence="8">
    <location>
        <begin position="260"/>
        <end position="375"/>
    </location>
</feature>
<evidence type="ECO:0000259" key="8">
    <source>
        <dbReference type="Pfam" id="PF02687"/>
    </source>
</evidence>
<comment type="subcellular location">
    <subcellularLocation>
        <location evidence="1">Cell membrane</location>
        <topology evidence="1">Multi-pass membrane protein</topology>
    </subcellularLocation>
</comment>
<dbReference type="PANTHER" id="PTHR30287">
    <property type="entry name" value="MEMBRANE COMPONENT OF PREDICTED ABC SUPERFAMILY METABOLITE UPTAKE TRANSPORTER"/>
    <property type="match status" value="1"/>
</dbReference>
<evidence type="ECO:0000256" key="1">
    <source>
        <dbReference type="ARBA" id="ARBA00004651"/>
    </source>
</evidence>
<evidence type="ECO:0000256" key="2">
    <source>
        <dbReference type="ARBA" id="ARBA00022475"/>
    </source>
</evidence>
<reference evidence="9 10" key="1">
    <citation type="submission" date="2015-09" db="EMBL/GenBank/DDBJ databases">
        <authorList>
            <consortium name="Pathogen Informatics"/>
        </authorList>
    </citation>
    <scope>NUCLEOTIDE SEQUENCE [LARGE SCALE GENOMIC DNA]</scope>
    <source>
        <strain evidence="9 10">2789STDY5608850</strain>
    </source>
</reference>
<feature type="transmembrane region" description="Helical" evidence="7">
    <location>
        <begin position="348"/>
        <end position="369"/>
    </location>
</feature>
<feature type="transmembrane region" description="Helical" evidence="7">
    <location>
        <begin position="738"/>
        <end position="759"/>
    </location>
</feature>
<keyword evidence="3 7" id="KW-0812">Transmembrane</keyword>
<evidence type="ECO:0000256" key="6">
    <source>
        <dbReference type="SAM" id="MobiDB-lite"/>
    </source>
</evidence>
<feature type="region of interest" description="Disordered" evidence="6">
    <location>
        <begin position="623"/>
        <end position="672"/>
    </location>
</feature>
<keyword evidence="2" id="KW-1003">Cell membrane</keyword>
<accession>A0A174NIA9</accession>
<keyword evidence="5 7" id="KW-0472">Membrane</keyword>
<feature type="transmembrane region" description="Helical" evidence="7">
    <location>
        <begin position="310"/>
        <end position="336"/>
    </location>
</feature>
<protein>
    <submittedName>
        <fullName evidence="9">ABC-type transport system, involved in lipoprotein release, permease component</fullName>
    </submittedName>
</protein>
<evidence type="ECO:0000256" key="3">
    <source>
        <dbReference type="ARBA" id="ARBA00022692"/>
    </source>
</evidence>
<evidence type="ECO:0000256" key="7">
    <source>
        <dbReference type="SAM" id="Phobius"/>
    </source>
</evidence>
<organism evidence="9 10">
    <name type="scientific">Hungatella hathewayi</name>
    <dbReference type="NCBI Taxonomy" id="154046"/>
    <lineage>
        <taxon>Bacteria</taxon>
        <taxon>Bacillati</taxon>
        <taxon>Bacillota</taxon>
        <taxon>Clostridia</taxon>
        <taxon>Lachnospirales</taxon>
        <taxon>Lachnospiraceae</taxon>
        <taxon>Hungatella</taxon>
    </lineage>
</organism>
<evidence type="ECO:0000256" key="4">
    <source>
        <dbReference type="ARBA" id="ARBA00022989"/>
    </source>
</evidence>
<feature type="transmembrane region" description="Helical" evidence="7">
    <location>
        <begin position="250"/>
        <end position="274"/>
    </location>
</feature>
<dbReference type="Pfam" id="PF02687">
    <property type="entry name" value="FtsX"/>
    <property type="match status" value="2"/>
</dbReference>
<feature type="transmembrane region" description="Helical" evidence="7">
    <location>
        <begin position="833"/>
        <end position="854"/>
    </location>
</feature>
<name>A0A174NIA9_9FIRM</name>
<feature type="compositionally biased region" description="Polar residues" evidence="6">
    <location>
        <begin position="624"/>
        <end position="663"/>
    </location>
</feature>
<dbReference type="InterPro" id="IPR038766">
    <property type="entry name" value="Membrane_comp_ABC_pdt"/>
</dbReference>
<dbReference type="GO" id="GO:0005886">
    <property type="term" value="C:plasma membrane"/>
    <property type="evidence" value="ECO:0007669"/>
    <property type="project" value="UniProtKB-SubCell"/>
</dbReference>
<feature type="transmembrane region" description="Helical" evidence="7">
    <location>
        <begin position="791"/>
        <end position="813"/>
    </location>
</feature>
<dbReference type="AlphaFoldDB" id="A0A174NIA9"/>
<evidence type="ECO:0000313" key="10">
    <source>
        <dbReference type="Proteomes" id="UP000095651"/>
    </source>
</evidence>
<evidence type="ECO:0000256" key="5">
    <source>
        <dbReference type="ARBA" id="ARBA00023136"/>
    </source>
</evidence>
<keyword evidence="9" id="KW-0449">Lipoprotein</keyword>
<keyword evidence="4 7" id="KW-1133">Transmembrane helix</keyword>
<feature type="transmembrane region" description="Helical" evidence="7">
    <location>
        <begin position="423"/>
        <end position="445"/>
    </location>
</feature>
<feature type="transmembrane region" description="Helical" evidence="7">
    <location>
        <begin position="21"/>
        <end position="42"/>
    </location>
</feature>
<sequence>MPVFMIAMANIRKKKGVAVSMGVLILLSVAIFNVGLTLLAGINHFYDMENDRLGGAHYMVRFTGNEYREEYLDFFLQDPRVETAETDEFVMMDMASFPEGGVISANFLNMDRSRKIGGYFVAEQTEVPEDEAVYIPVFMKDMGYGLGDELILNYNKKDYHFRIAGFTQSTWLHSSVSSMVNFYMPEKAYEKLYEQQGGGYMLLVRVKDQADLKGLIADFKKDTDVNIEAISMDAKAMEITIDDMRNGTTMVVTIISVVLFVFSFLMVIVAVIVMKFRISNHIDSQMRGIGALGAVGYTGRQIRWSVVLEFVIIGMIGTVLGIALSYGIIAALGGLITSSVGVTWRSGGHIGFDILSAAFIMAVVVLVAWRSAAAAARILPVEALRGGIKSHSFKKEHFPLERTRGSLSMALGLKSMAFNRKMYLMVGIIFAGIAFASAFSIITWWNMGINDDLVLKMTGYEISDIMVYKAPHENYEELTEKIGAMEGVRKVSLYEMESLSVEGELLSCYVSDDFGKLEMVEVYEGNFPEYDNEIVVTGLLARSWGKKIGDTVTVSSNGASAEYVICGLTQTMNNFGRICFMHETGLLRVEPYYEKNSIQVYLEPGLDIDTFIGAMEQSFRVLSPSASPGNTGADMNSNTDSSTDAGTNAGTNAGTDSGASMETGTKKQEALAAAKRKAEEKLAALISMYGVDSAQYALMVDGEVVLSGDTNDYEIDRIENNRRLFVSNVDSIADSTRMMAALIITGTVLLVVLVLYMVIKSMLTRRRGEFGIYKALGYTDRQLMEQIAISFLPASVGGTLAGSLAACLSVNRMASLLFEQLGISEMNFVVEPWLILLMAFALVVFAFAVSMVLAGKIRGITVYGLLTEE</sequence>
<dbReference type="PANTHER" id="PTHR30287:SF2">
    <property type="entry name" value="BLL1001 PROTEIN"/>
    <property type="match status" value="1"/>
</dbReference>
<feature type="domain" description="ABC3 transporter permease C-terminal" evidence="8">
    <location>
        <begin position="742"/>
        <end position="860"/>
    </location>
</feature>
<gene>
    <name evidence="9" type="ORF">ERS852407_05996</name>
</gene>